<dbReference type="EMBL" id="JBHTFQ010000004">
    <property type="protein sequence ID" value="MFC7704407.1"/>
    <property type="molecule type" value="Genomic_DNA"/>
</dbReference>
<evidence type="ECO:0000256" key="4">
    <source>
        <dbReference type="ARBA" id="ARBA00022692"/>
    </source>
</evidence>
<evidence type="ECO:0000256" key="1">
    <source>
        <dbReference type="ARBA" id="ARBA00004651"/>
    </source>
</evidence>
<comment type="subcellular location">
    <subcellularLocation>
        <location evidence="7">Cell inner membrane</location>
        <topology evidence="7">Multi-pass membrane protein</topology>
    </subcellularLocation>
    <subcellularLocation>
        <location evidence="1">Cell membrane</location>
        <topology evidence="1">Multi-pass membrane protein</topology>
    </subcellularLocation>
</comment>
<evidence type="ECO:0000256" key="3">
    <source>
        <dbReference type="ARBA" id="ARBA00022475"/>
    </source>
</evidence>
<evidence type="ECO:0000259" key="8">
    <source>
        <dbReference type="Pfam" id="PF04290"/>
    </source>
</evidence>
<dbReference type="RefSeq" id="WP_377402622.1">
    <property type="nucleotide sequence ID" value="NZ_JBHTFQ010000004.1"/>
</dbReference>
<accession>A0ABW2UMF9</accession>
<evidence type="ECO:0000256" key="2">
    <source>
        <dbReference type="ARBA" id="ARBA00022448"/>
    </source>
</evidence>
<proteinExistence type="inferred from homology"/>
<evidence type="ECO:0000256" key="7">
    <source>
        <dbReference type="RuleBase" id="RU369079"/>
    </source>
</evidence>
<dbReference type="Pfam" id="PF04290">
    <property type="entry name" value="DctQ"/>
    <property type="match status" value="1"/>
</dbReference>
<sequence length="173" mass="19040">MEQLRRGVDLSMSFLATLASLGVLVMMVHVCADVIWRQISGGPLPATVEIVSRYYMVLVAFLPLAWVERRGGMVRVELIDGFLSRRMILLSDVMAALLAAAVYFGLSYASWGIAMRNYNTGTFVTALQYAVPVWPTYFLAPLGFLLAGLVVMLRALFIATGTDARGDNREALQ</sequence>
<reference evidence="10" key="1">
    <citation type="journal article" date="2019" name="Int. J. Syst. Evol. Microbiol.">
        <title>The Global Catalogue of Microorganisms (GCM) 10K type strain sequencing project: providing services to taxonomists for standard genome sequencing and annotation.</title>
        <authorList>
            <consortium name="The Broad Institute Genomics Platform"/>
            <consortium name="The Broad Institute Genome Sequencing Center for Infectious Disease"/>
            <person name="Wu L."/>
            <person name="Ma J."/>
        </authorList>
    </citation>
    <scope>NUCLEOTIDE SEQUENCE [LARGE SCALE GENOMIC DNA]</scope>
    <source>
        <strain evidence="10">CGMCC 1.12750</strain>
    </source>
</reference>
<organism evidence="9 10">
    <name type="scientific">Plastorhodobacter daqingensis</name>
    <dbReference type="NCBI Taxonomy" id="1387281"/>
    <lineage>
        <taxon>Bacteria</taxon>
        <taxon>Pseudomonadati</taxon>
        <taxon>Pseudomonadota</taxon>
        <taxon>Alphaproteobacteria</taxon>
        <taxon>Rhodobacterales</taxon>
        <taxon>Paracoccaceae</taxon>
        <taxon>Plastorhodobacter</taxon>
    </lineage>
</organism>
<feature type="transmembrane region" description="Helical" evidence="7">
    <location>
        <begin position="88"/>
        <end position="114"/>
    </location>
</feature>
<dbReference type="InterPro" id="IPR055348">
    <property type="entry name" value="DctQ"/>
</dbReference>
<comment type="function">
    <text evidence="7">Part of the tripartite ATP-independent periplasmic (TRAP) transport system.</text>
</comment>
<feature type="transmembrane region" description="Helical" evidence="7">
    <location>
        <begin position="12"/>
        <end position="30"/>
    </location>
</feature>
<keyword evidence="5 7" id="KW-1133">Transmembrane helix</keyword>
<evidence type="ECO:0000256" key="6">
    <source>
        <dbReference type="ARBA" id="ARBA00023136"/>
    </source>
</evidence>
<keyword evidence="2 7" id="KW-0813">Transport</keyword>
<dbReference type="Proteomes" id="UP001596516">
    <property type="component" value="Unassembled WGS sequence"/>
</dbReference>
<feature type="domain" description="Tripartite ATP-independent periplasmic transporters DctQ component" evidence="8">
    <location>
        <begin position="26"/>
        <end position="155"/>
    </location>
</feature>
<protein>
    <recommendedName>
        <fullName evidence="7">TRAP transporter small permease protein</fullName>
    </recommendedName>
</protein>
<feature type="transmembrane region" description="Helical" evidence="7">
    <location>
        <begin position="134"/>
        <end position="159"/>
    </location>
</feature>
<evidence type="ECO:0000313" key="9">
    <source>
        <dbReference type="EMBL" id="MFC7704407.1"/>
    </source>
</evidence>
<evidence type="ECO:0000256" key="5">
    <source>
        <dbReference type="ARBA" id="ARBA00022989"/>
    </source>
</evidence>
<feature type="transmembrane region" description="Helical" evidence="7">
    <location>
        <begin position="50"/>
        <end position="67"/>
    </location>
</feature>
<keyword evidence="7" id="KW-0997">Cell inner membrane</keyword>
<keyword evidence="4 7" id="KW-0812">Transmembrane</keyword>
<keyword evidence="6 7" id="KW-0472">Membrane</keyword>
<keyword evidence="10" id="KW-1185">Reference proteome</keyword>
<comment type="similarity">
    <text evidence="7">Belongs to the TRAP transporter small permease family.</text>
</comment>
<comment type="subunit">
    <text evidence="7">The complex comprises the extracytoplasmic solute receptor protein and the two transmembrane proteins.</text>
</comment>
<keyword evidence="3" id="KW-1003">Cell membrane</keyword>
<comment type="caution">
    <text evidence="9">The sequence shown here is derived from an EMBL/GenBank/DDBJ whole genome shotgun (WGS) entry which is preliminary data.</text>
</comment>
<evidence type="ECO:0000313" key="10">
    <source>
        <dbReference type="Proteomes" id="UP001596516"/>
    </source>
</evidence>
<name>A0ABW2UMF9_9RHOB</name>
<gene>
    <name evidence="9" type="ORF">ACFQXB_09385</name>
</gene>